<accession>A0A2P7QVW2</accession>
<dbReference type="FunFam" id="3.30.565.10:FF:000010">
    <property type="entry name" value="Sensor histidine kinase RcsC"/>
    <property type="match status" value="1"/>
</dbReference>
<organism evidence="19 20">
    <name type="scientific">Allosphingosinicella deserti</name>
    <dbReference type="NCBI Taxonomy" id="2116704"/>
    <lineage>
        <taxon>Bacteria</taxon>
        <taxon>Pseudomonadati</taxon>
        <taxon>Pseudomonadota</taxon>
        <taxon>Alphaproteobacteria</taxon>
        <taxon>Sphingomonadales</taxon>
        <taxon>Sphingomonadaceae</taxon>
        <taxon>Allosphingosinicella</taxon>
    </lineage>
</organism>
<evidence type="ECO:0000256" key="5">
    <source>
        <dbReference type="ARBA" id="ARBA00022553"/>
    </source>
</evidence>
<evidence type="ECO:0000256" key="1">
    <source>
        <dbReference type="ARBA" id="ARBA00000085"/>
    </source>
</evidence>
<protein>
    <recommendedName>
        <fullName evidence="3">histidine kinase</fullName>
        <ecNumber evidence="3">2.7.13.3</ecNumber>
    </recommendedName>
</protein>
<dbReference type="Gene3D" id="1.10.287.130">
    <property type="match status" value="1"/>
</dbReference>
<dbReference type="InterPro" id="IPR007891">
    <property type="entry name" value="CHASE3"/>
</dbReference>
<dbReference type="CDD" id="cd17546">
    <property type="entry name" value="REC_hyHK_CKI1_RcsC-like"/>
    <property type="match status" value="1"/>
</dbReference>
<feature type="transmembrane region" description="Helical" evidence="16">
    <location>
        <begin position="185"/>
        <end position="202"/>
    </location>
</feature>
<feature type="domain" description="Histidine kinase" evidence="17">
    <location>
        <begin position="253"/>
        <end position="473"/>
    </location>
</feature>
<dbReference type="AlphaFoldDB" id="A0A2P7QVW2"/>
<dbReference type="InterPro" id="IPR036097">
    <property type="entry name" value="HisK_dim/P_sf"/>
</dbReference>
<evidence type="ECO:0000313" key="19">
    <source>
        <dbReference type="EMBL" id="PSJ42108.1"/>
    </source>
</evidence>
<dbReference type="CDD" id="cd16922">
    <property type="entry name" value="HATPase_EvgS-ArcB-TorS-like"/>
    <property type="match status" value="1"/>
</dbReference>
<dbReference type="GO" id="GO:0005886">
    <property type="term" value="C:plasma membrane"/>
    <property type="evidence" value="ECO:0007669"/>
    <property type="project" value="UniProtKB-SubCell"/>
</dbReference>
<dbReference type="InterPro" id="IPR036890">
    <property type="entry name" value="HATPase_C_sf"/>
</dbReference>
<evidence type="ECO:0000256" key="10">
    <source>
        <dbReference type="ARBA" id="ARBA00022840"/>
    </source>
</evidence>
<evidence type="ECO:0000256" key="9">
    <source>
        <dbReference type="ARBA" id="ARBA00022777"/>
    </source>
</evidence>
<feature type="modified residue" description="4-aspartylphosphate" evidence="14">
    <location>
        <position position="549"/>
    </location>
</feature>
<dbReference type="EC" id="2.7.13.3" evidence="3"/>
<dbReference type="Gene3D" id="1.20.120.160">
    <property type="entry name" value="HPT domain"/>
    <property type="match status" value="1"/>
</dbReference>
<dbReference type="GO" id="GO:0000155">
    <property type="term" value="F:phosphorelay sensor kinase activity"/>
    <property type="evidence" value="ECO:0007669"/>
    <property type="project" value="InterPro"/>
</dbReference>
<dbReference type="InterPro" id="IPR003661">
    <property type="entry name" value="HisK_dim/P_dom"/>
</dbReference>
<dbReference type="InterPro" id="IPR036641">
    <property type="entry name" value="HPT_dom_sf"/>
</dbReference>
<keyword evidence="12" id="KW-0902">Two-component regulatory system</keyword>
<sequence>MVMRFPNISTRALIAGCLILLFTGCGLIVFLVAEKRAAEGWVSHTFQVADQLSKTRVLMLRAEVQKRGFVLGGSPALRAEASQLQQDAGRELDILLKATADNPAQYRRSIKLRTLYEERVQVTKRILELAAQGRPQDAAAVALSPENKLRQARWTQMIEEADSQERRLLKKRQTTFSRLEAKAEIAVVGCAILLLILGLILARERRERMTTLRDLNLQLEQDLARRERLEAELVAARANAEAAAESKSNFLANMSHEIRTPMNGVLGFTDLLLGSKLDPEQRRQAQMIADSGKAMMRLLNDILDISKIDAGQIQISPEAVDLHHKLKNCVKLLQPAASQKHIDLECHTAASVPQFATLDGLRVRQIVLNLLGNAIKFTHEGRVTLSARVNHDGSRSVLEVQVADTGIGIAPDRHAAVFDQFVQAEQSTARRFGGTGLGLSISKRLAELMGGSLTFESEIGVGTVFTLLLPIERAEKAARSELSVPSQLISGGPVRILLAEDHDVNQELMQAMLAHLGHSVTTVSDGAQAFASVIAASEQGLPHQLVLMDMQMPVMDGITSTQAIRAAGIAAEDLPIVALTANAYPDDIAACLAAGMQAHVTKPVQMALLNSTIRKWTSGESRKQDQTDQPPVSPALQAKYEARKVELLRFADRLHAAEGLDDAAIEQLQIFLHKLAGSAGMFAEPELGAKASELETALEASTGSDRAALVAEFAQTLREAC</sequence>
<dbReference type="SMART" id="SM00448">
    <property type="entry name" value="REC"/>
    <property type="match status" value="1"/>
</dbReference>
<feature type="domain" description="Response regulatory" evidence="18">
    <location>
        <begin position="495"/>
        <end position="617"/>
    </location>
</feature>
<keyword evidence="15" id="KW-0175">Coiled coil</keyword>
<keyword evidence="4" id="KW-1003">Cell membrane</keyword>
<dbReference type="OrthoDB" id="9801651at2"/>
<evidence type="ECO:0000256" key="2">
    <source>
        <dbReference type="ARBA" id="ARBA00004651"/>
    </source>
</evidence>
<dbReference type="FunFam" id="1.10.287.130:FF:000004">
    <property type="entry name" value="Ethylene receptor 1"/>
    <property type="match status" value="1"/>
</dbReference>
<evidence type="ECO:0000256" key="11">
    <source>
        <dbReference type="ARBA" id="ARBA00022989"/>
    </source>
</evidence>
<comment type="catalytic activity">
    <reaction evidence="1">
        <text>ATP + protein L-histidine = ADP + protein N-phospho-L-histidine.</text>
        <dbReference type="EC" id="2.7.13.3"/>
    </reaction>
</comment>
<gene>
    <name evidence="19" type="ORF">C7I55_07675</name>
</gene>
<dbReference type="SMART" id="SM00388">
    <property type="entry name" value="HisKA"/>
    <property type="match status" value="1"/>
</dbReference>
<evidence type="ECO:0000256" key="7">
    <source>
        <dbReference type="ARBA" id="ARBA00022692"/>
    </source>
</evidence>
<dbReference type="Proteomes" id="UP000241167">
    <property type="component" value="Unassembled WGS sequence"/>
</dbReference>
<dbReference type="PANTHER" id="PTHR45339:SF1">
    <property type="entry name" value="HYBRID SIGNAL TRANSDUCTION HISTIDINE KINASE J"/>
    <property type="match status" value="1"/>
</dbReference>
<keyword evidence="9" id="KW-0418">Kinase</keyword>
<dbReference type="CDD" id="cd00082">
    <property type="entry name" value="HisKA"/>
    <property type="match status" value="1"/>
</dbReference>
<evidence type="ECO:0000256" key="6">
    <source>
        <dbReference type="ARBA" id="ARBA00022679"/>
    </source>
</evidence>
<evidence type="ECO:0000256" key="8">
    <source>
        <dbReference type="ARBA" id="ARBA00022741"/>
    </source>
</evidence>
<dbReference type="Pfam" id="PF02518">
    <property type="entry name" value="HATPase_c"/>
    <property type="match status" value="1"/>
</dbReference>
<keyword evidence="11 16" id="KW-1133">Transmembrane helix</keyword>
<comment type="subcellular location">
    <subcellularLocation>
        <location evidence="2">Cell membrane</location>
        <topology evidence="2">Multi-pass membrane protein</topology>
    </subcellularLocation>
</comment>
<dbReference type="SUPFAM" id="SSF52172">
    <property type="entry name" value="CheY-like"/>
    <property type="match status" value="1"/>
</dbReference>
<dbReference type="RefSeq" id="WP_106512276.1">
    <property type="nucleotide sequence ID" value="NZ_PXYI01000002.1"/>
</dbReference>
<evidence type="ECO:0000256" key="16">
    <source>
        <dbReference type="SAM" id="Phobius"/>
    </source>
</evidence>
<dbReference type="Gene3D" id="3.30.565.10">
    <property type="entry name" value="Histidine kinase-like ATPase, C-terminal domain"/>
    <property type="match status" value="1"/>
</dbReference>
<dbReference type="SUPFAM" id="SSF55874">
    <property type="entry name" value="ATPase domain of HSP90 chaperone/DNA topoisomerase II/histidine kinase"/>
    <property type="match status" value="1"/>
</dbReference>
<keyword evidence="20" id="KW-1185">Reference proteome</keyword>
<evidence type="ECO:0000256" key="3">
    <source>
        <dbReference type="ARBA" id="ARBA00012438"/>
    </source>
</evidence>
<feature type="transmembrane region" description="Helical" evidence="16">
    <location>
        <begin position="12"/>
        <end position="33"/>
    </location>
</feature>
<dbReference type="InterPro" id="IPR004358">
    <property type="entry name" value="Sig_transdc_His_kin-like_C"/>
</dbReference>
<evidence type="ECO:0000259" key="17">
    <source>
        <dbReference type="PROSITE" id="PS50109"/>
    </source>
</evidence>
<keyword evidence="6" id="KW-0808">Transferase</keyword>
<dbReference type="GO" id="GO:0005524">
    <property type="term" value="F:ATP binding"/>
    <property type="evidence" value="ECO:0007669"/>
    <property type="project" value="UniProtKB-KW"/>
</dbReference>
<dbReference type="Pfam" id="PF00072">
    <property type="entry name" value="Response_reg"/>
    <property type="match status" value="1"/>
</dbReference>
<evidence type="ECO:0000256" key="14">
    <source>
        <dbReference type="PROSITE-ProRule" id="PRU00169"/>
    </source>
</evidence>
<comment type="caution">
    <text evidence="19">The sequence shown here is derived from an EMBL/GenBank/DDBJ whole genome shotgun (WGS) entry which is preliminary data.</text>
</comment>
<evidence type="ECO:0000259" key="18">
    <source>
        <dbReference type="PROSITE" id="PS50110"/>
    </source>
</evidence>
<name>A0A2P7QVW2_9SPHN</name>
<keyword evidence="8" id="KW-0547">Nucleotide-binding</keyword>
<dbReference type="EMBL" id="PXYI01000002">
    <property type="protein sequence ID" value="PSJ42108.1"/>
    <property type="molecule type" value="Genomic_DNA"/>
</dbReference>
<keyword evidence="13 16" id="KW-0472">Membrane</keyword>
<dbReference type="Pfam" id="PF00512">
    <property type="entry name" value="HisKA"/>
    <property type="match status" value="1"/>
</dbReference>
<dbReference type="SUPFAM" id="SSF47226">
    <property type="entry name" value="Histidine-containing phosphotransfer domain, HPT domain"/>
    <property type="match status" value="1"/>
</dbReference>
<dbReference type="PROSITE" id="PS51257">
    <property type="entry name" value="PROKAR_LIPOPROTEIN"/>
    <property type="match status" value="1"/>
</dbReference>
<dbReference type="PRINTS" id="PR00344">
    <property type="entry name" value="BCTRLSENSOR"/>
</dbReference>
<dbReference type="Gene3D" id="3.40.50.2300">
    <property type="match status" value="1"/>
</dbReference>
<evidence type="ECO:0000256" key="4">
    <source>
        <dbReference type="ARBA" id="ARBA00022475"/>
    </source>
</evidence>
<keyword evidence="5 14" id="KW-0597">Phosphoprotein</keyword>
<dbReference type="SMART" id="SM00387">
    <property type="entry name" value="HATPase_c"/>
    <property type="match status" value="1"/>
</dbReference>
<dbReference type="SUPFAM" id="SSF47384">
    <property type="entry name" value="Homodimeric domain of signal transducing histidine kinase"/>
    <property type="match status" value="1"/>
</dbReference>
<keyword evidence="10" id="KW-0067">ATP-binding</keyword>
<reference evidence="19 20" key="1">
    <citation type="submission" date="2018-03" db="EMBL/GenBank/DDBJ databases">
        <title>The draft genome of Sphingosinicella sp. GL-C-18.</title>
        <authorList>
            <person name="Liu L."/>
            <person name="Li L."/>
            <person name="Liang L."/>
            <person name="Zhang X."/>
            <person name="Wang T."/>
        </authorList>
    </citation>
    <scope>NUCLEOTIDE SEQUENCE [LARGE SCALE GENOMIC DNA]</scope>
    <source>
        <strain evidence="19 20">GL-C-18</strain>
    </source>
</reference>
<dbReference type="InterPro" id="IPR003594">
    <property type="entry name" value="HATPase_dom"/>
</dbReference>
<dbReference type="InterPro" id="IPR011006">
    <property type="entry name" value="CheY-like_superfamily"/>
</dbReference>
<dbReference type="InterPro" id="IPR001789">
    <property type="entry name" value="Sig_transdc_resp-reg_receiver"/>
</dbReference>
<evidence type="ECO:0000256" key="12">
    <source>
        <dbReference type="ARBA" id="ARBA00023012"/>
    </source>
</evidence>
<dbReference type="PANTHER" id="PTHR45339">
    <property type="entry name" value="HYBRID SIGNAL TRANSDUCTION HISTIDINE KINASE J"/>
    <property type="match status" value="1"/>
</dbReference>
<dbReference type="PROSITE" id="PS50109">
    <property type="entry name" value="HIS_KIN"/>
    <property type="match status" value="1"/>
</dbReference>
<evidence type="ECO:0000313" key="20">
    <source>
        <dbReference type="Proteomes" id="UP000241167"/>
    </source>
</evidence>
<dbReference type="PROSITE" id="PS50110">
    <property type="entry name" value="RESPONSE_REGULATORY"/>
    <property type="match status" value="1"/>
</dbReference>
<dbReference type="InterPro" id="IPR005467">
    <property type="entry name" value="His_kinase_dom"/>
</dbReference>
<keyword evidence="7 16" id="KW-0812">Transmembrane</keyword>
<proteinExistence type="predicted"/>
<evidence type="ECO:0000256" key="13">
    <source>
        <dbReference type="ARBA" id="ARBA00023136"/>
    </source>
</evidence>
<feature type="coiled-coil region" evidence="15">
    <location>
        <begin position="212"/>
        <end position="246"/>
    </location>
</feature>
<evidence type="ECO:0000256" key="15">
    <source>
        <dbReference type="SAM" id="Coils"/>
    </source>
</evidence>
<dbReference type="Pfam" id="PF05227">
    <property type="entry name" value="CHASE3"/>
    <property type="match status" value="1"/>
</dbReference>